<evidence type="ECO:0000256" key="2">
    <source>
        <dbReference type="SAM" id="SignalP"/>
    </source>
</evidence>
<dbReference type="Proteomes" id="UP000191112">
    <property type="component" value="Unassembled WGS sequence"/>
</dbReference>
<dbReference type="Pfam" id="PF07675">
    <property type="entry name" value="Cleaved_Adhesin"/>
    <property type="match status" value="1"/>
</dbReference>
<evidence type="ECO:0000259" key="3">
    <source>
        <dbReference type="Pfam" id="PF07675"/>
    </source>
</evidence>
<dbReference type="NCBIfam" id="TIGR04183">
    <property type="entry name" value="Por_Secre_tail"/>
    <property type="match status" value="1"/>
</dbReference>
<keyword evidence="6" id="KW-1185">Reference proteome</keyword>
<dbReference type="STRING" id="619805.SAMN05660477_01861"/>
<evidence type="ECO:0000259" key="4">
    <source>
        <dbReference type="Pfam" id="PF18962"/>
    </source>
</evidence>
<dbReference type="InterPro" id="IPR026444">
    <property type="entry name" value="Secre_tail"/>
</dbReference>
<evidence type="ECO:0000313" key="5">
    <source>
        <dbReference type="EMBL" id="SKB92050.1"/>
    </source>
</evidence>
<dbReference type="Gene3D" id="2.60.120.200">
    <property type="match status" value="1"/>
</dbReference>
<feature type="domain" description="Secretion system C-terminal sorting" evidence="4">
    <location>
        <begin position="205"/>
        <end position="271"/>
    </location>
</feature>
<evidence type="ECO:0000313" key="6">
    <source>
        <dbReference type="Proteomes" id="UP000191112"/>
    </source>
</evidence>
<dbReference type="RefSeq" id="WP_079667103.1">
    <property type="nucleotide sequence ID" value="NZ_FUYZ01000005.1"/>
</dbReference>
<dbReference type="InterPro" id="IPR011628">
    <property type="entry name" value="Cleaved_adhesin"/>
</dbReference>
<feature type="chain" id="PRO_5013273243" evidence="2">
    <location>
        <begin position="21"/>
        <end position="273"/>
    </location>
</feature>
<dbReference type="Pfam" id="PF18962">
    <property type="entry name" value="Por_Secre_tail"/>
    <property type="match status" value="1"/>
</dbReference>
<dbReference type="AlphaFoldDB" id="A0A1T5F7E2"/>
<dbReference type="OrthoDB" id="951108at2"/>
<organism evidence="5 6">
    <name type="scientific">Soonwooa buanensis</name>
    <dbReference type="NCBI Taxonomy" id="619805"/>
    <lineage>
        <taxon>Bacteria</taxon>
        <taxon>Pseudomonadati</taxon>
        <taxon>Bacteroidota</taxon>
        <taxon>Flavobacteriia</taxon>
        <taxon>Flavobacteriales</taxon>
        <taxon>Weeksellaceae</taxon>
        <taxon>Chryseobacterium group</taxon>
        <taxon>Soonwooa</taxon>
    </lineage>
</organism>
<feature type="signal peptide" evidence="2">
    <location>
        <begin position="1"/>
        <end position="20"/>
    </location>
</feature>
<dbReference type="NCBIfam" id="NF038128">
    <property type="entry name" value="choice_anch_J"/>
    <property type="match status" value="1"/>
</dbReference>
<reference evidence="5 6" key="1">
    <citation type="submission" date="2017-02" db="EMBL/GenBank/DDBJ databases">
        <authorList>
            <person name="Peterson S.W."/>
        </authorList>
    </citation>
    <scope>NUCLEOTIDE SEQUENCE [LARGE SCALE GENOMIC DNA]</scope>
    <source>
        <strain evidence="5 6">DSM 22323</strain>
    </source>
</reference>
<dbReference type="EMBL" id="FUYZ01000005">
    <property type="protein sequence ID" value="SKB92050.1"/>
    <property type="molecule type" value="Genomic_DNA"/>
</dbReference>
<feature type="domain" description="Cleaved adhesin" evidence="3">
    <location>
        <begin position="28"/>
        <end position="188"/>
    </location>
</feature>
<accession>A0A1T5F7E2</accession>
<evidence type="ECO:0000256" key="1">
    <source>
        <dbReference type="ARBA" id="ARBA00022729"/>
    </source>
</evidence>
<gene>
    <name evidence="5" type="ORF">SAMN05660477_01861</name>
</gene>
<keyword evidence="1 2" id="KW-0732">Signal</keyword>
<name>A0A1T5F7E2_9FLAO</name>
<proteinExistence type="predicted"/>
<sequence length="273" mass="29803">MIKKLLFAGALALAFNTMTAQVQVWKDDFEDKDISNWTLLDEDGDGHNFIPYDPSIAQNGQRNYMSSVSYDNDTQSPLTPDNWAISPAINVTGATGLSLSYLVGPQDPDWADETYTVYVSTGNTKADFLASAVKFSENIGDDPDALFGELVERTINLSSFENKEKIYVAIRHHNSSDMFLINFDDVTVKATTLAVSDVSKTKVSIYPNPTTEVLNVSAGSKVSAVEVFDMMGRKVSDATLVDGKVDVKNLTKGAYVLKVTAEAGSTSHKFIKN</sequence>
<protein>
    <submittedName>
        <fullName evidence="5">Por secretion system C-terminal sorting domain-containing protein</fullName>
    </submittedName>
</protein>